<keyword evidence="6" id="KW-0809">Transit peptide</keyword>
<dbReference type="InterPro" id="IPR043502">
    <property type="entry name" value="DNA/RNA_pol_sf"/>
</dbReference>
<dbReference type="GO" id="GO:0003899">
    <property type="term" value="F:DNA-directed RNA polymerase activity"/>
    <property type="evidence" value="ECO:0007669"/>
    <property type="project" value="UniProtKB-EC"/>
</dbReference>
<evidence type="ECO:0000256" key="2">
    <source>
        <dbReference type="ARBA" id="ARBA00012418"/>
    </source>
</evidence>
<gene>
    <name evidence="11" type="primary">POLRMT</name>
    <name evidence="11" type="ORF">T01_3372</name>
</gene>
<dbReference type="FunFam" id="1.10.287.280:FF:000001">
    <property type="entry name" value="DNA-directed RNA polymerase"/>
    <property type="match status" value="1"/>
</dbReference>
<evidence type="ECO:0000256" key="3">
    <source>
        <dbReference type="ARBA" id="ARBA00022478"/>
    </source>
</evidence>
<keyword evidence="5 9" id="KW-0548">Nucleotidyltransferase</keyword>
<dbReference type="GO" id="GO:0034245">
    <property type="term" value="C:mitochondrial DNA-directed RNA polymerase complex"/>
    <property type="evidence" value="ECO:0007669"/>
    <property type="project" value="TreeGrafter"/>
</dbReference>
<evidence type="ECO:0000313" key="11">
    <source>
        <dbReference type="EMBL" id="KRY42460.1"/>
    </source>
</evidence>
<dbReference type="Pfam" id="PF14700">
    <property type="entry name" value="RPOL_N"/>
    <property type="match status" value="1"/>
</dbReference>
<dbReference type="FunCoup" id="A0A0V1C098">
    <property type="interactions" value="23"/>
</dbReference>
<reference evidence="11 12" key="1">
    <citation type="submission" date="2015-01" db="EMBL/GenBank/DDBJ databases">
        <title>Evolution of Trichinella species and genotypes.</title>
        <authorList>
            <person name="Korhonen P.K."/>
            <person name="Edoardo P."/>
            <person name="Giuseppe L.R."/>
            <person name="Gasser R.B."/>
        </authorList>
    </citation>
    <scope>NUCLEOTIDE SEQUENCE [LARGE SCALE GENOMIC DNA]</scope>
    <source>
        <strain evidence="11">ISS3</strain>
    </source>
</reference>
<dbReference type="EMBL" id="JYDH01000004">
    <property type="protein sequence ID" value="KRY42460.1"/>
    <property type="molecule type" value="Genomic_DNA"/>
</dbReference>
<keyword evidence="12" id="KW-1185">Reference proteome</keyword>
<dbReference type="InterPro" id="IPR037159">
    <property type="entry name" value="RNA_POL_N_sf"/>
</dbReference>
<dbReference type="STRING" id="6334.A0A0V1C098"/>
<dbReference type="PANTHER" id="PTHR10102">
    <property type="entry name" value="DNA-DIRECTED RNA POLYMERASE, MITOCHONDRIAL"/>
    <property type="match status" value="1"/>
</dbReference>
<comment type="caution">
    <text evidence="11">The sequence shown here is derived from an EMBL/GenBank/DDBJ whole genome shotgun (WGS) entry which is preliminary data.</text>
</comment>
<dbReference type="Pfam" id="PF00940">
    <property type="entry name" value="RNA_pol"/>
    <property type="match status" value="1"/>
</dbReference>
<dbReference type="OrthoDB" id="276422at2759"/>
<dbReference type="EC" id="2.7.7.6" evidence="2 9"/>
<evidence type="ECO:0000256" key="4">
    <source>
        <dbReference type="ARBA" id="ARBA00022679"/>
    </source>
</evidence>
<dbReference type="Gene3D" id="1.10.1320.10">
    <property type="entry name" value="DNA-directed RNA polymerase, N-terminal domain"/>
    <property type="match status" value="1"/>
</dbReference>
<dbReference type="Proteomes" id="UP000054776">
    <property type="component" value="Unassembled WGS sequence"/>
</dbReference>
<comment type="function">
    <text evidence="9">DNA-dependent RNA polymerase catalyzes the transcription of DNA into RNA using the four ribonucleoside triphosphates as substrates.</text>
</comment>
<dbReference type="eggNOG" id="KOG1038">
    <property type="taxonomic scope" value="Eukaryota"/>
</dbReference>
<dbReference type="GO" id="GO:0006390">
    <property type="term" value="P:mitochondrial transcription"/>
    <property type="evidence" value="ECO:0007669"/>
    <property type="project" value="TreeGrafter"/>
</dbReference>
<proteinExistence type="inferred from homology"/>
<keyword evidence="4 9" id="KW-0808">Transferase</keyword>
<dbReference type="InterPro" id="IPR029262">
    <property type="entry name" value="RPOL_N"/>
</dbReference>
<evidence type="ECO:0000256" key="8">
    <source>
        <dbReference type="ARBA" id="ARBA00048552"/>
    </source>
</evidence>
<accession>A0A0V1C098</accession>
<evidence type="ECO:0000256" key="1">
    <source>
        <dbReference type="ARBA" id="ARBA00009493"/>
    </source>
</evidence>
<feature type="domain" description="DNA-directed RNA polymerase N-terminal" evidence="10">
    <location>
        <begin position="406"/>
        <end position="744"/>
    </location>
</feature>
<dbReference type="PANTHER" id="PTHR10102:SF0">
    <property type="entry name" value="DNA-DIRECTED RNA POLYMERASE, MITOCHONDRIAL"/>
    <property type="match status" value="1"/>
</dbReference>
<organism evidence="11 12">
    <name type="scientific">Trichinella spiralis</name>
    <name type="common">Trichina worm</name>
    <dbReference type="NCBI Taxonomy" id="6334"/>
    <lineage>
        <taxon>Eukaryota</taxon>
        <taxon>Metazoa</taxon>
        <taxon>Ecdysozoa</taxon>
        <taxon>Nematoda</taxon>
        <taxon>Enoplea</taxon>
        <taxon>Dorylaimia</taxon>
        <taxon>Trichinellida</taxon>
        <taxon>Trichinellidae</taxon>
        <taxon>Trichinella</taxon>
    </lineage>
</organism>
<sequence>MLTLPPLSLFNKDIRVYGNIIAKILLKLIFLWKRFYRSMHIVQATTVLFLRARSLQILNSAKLSTLAATDFKNDELYSSTSVVRSKFRLKFIDEIYNRKSTLKFSSNENEFYDKHLQYFASISKYTITYFNDCTLENQIWQAVDQPLSRDYYTFLSIESQENAFQENVKLLGTCFPVDGEIENLPSWTNSRSSSSGQMYDKMYRQTEDDAHSDVAYYQLHALKSYLQTCVACGMVGRAYQTLIRYVYPKTQKNRSARLKFNDPELYNIVLLGLVSSKQPSLAKIEHVLYVMDAKRVRADLKTVACLALLGQTDRALQLAEKYDLAVEEILSRHYFPLAQRVQIVEEIRRQLPEFKPARCKEMGRVLQPYSCKLLAELNQPRADDHNDYQSPYEKLFDRQWLLSAFRRQLKLELDGRIRITSVAGRQRRKSTQLEKAAYLYEQCLTDLQKCWRRQLHRAILAEKLKLSRAMRHTRAMNIEPFLNCVSSKEVADLICDEIDQLCTMSSEYSEPFWYYCERLADRLMKRFHINYRQQQDVFKTTEKIYTKYYLNMLVYLLHLFFFRYADYFLDASVSKNYNHRQFWNLNACQVQPDYPSVDMPLLDWAYADKLEIGRQLFALIFKEVLLPRTLTISNGELKKGELVPAFFTVFCDSGSKSQEELRLHPTLVNLMRFVHPTHIVFHPLSLPMLCPPVPWHVTKTGYFLVNQVPLIRLNQNALPSNVKQKEIAVDDALPAMDCLNQLASTPWKINVPVLDVMLTVFQGEGDERLSIAPPPWLMPPNPKMPRGGTREMGEYFRKRYELKKLKNENYSLWCSLLYKLTIANHFRDDIIWFPHNLDFRGRVYPCPPHFNHMGDDVCRGIWLIFYLLILLQFSHYSRLFKIEGLLLFAKGQPLGEKGLDWLKVHLINLTGIMKHETFAARLAFANSIIEDILDSAAKPLTGRRWWTLSEEPWQTLACCMEIAAAINCPDGCENFQSHFPVHQDGSCNGLQHYAALGRDREGAFQVNLCPDDRPQDVYSGVAQLVEKKRVEDAKNGNEIAIQLDGIVKRKVVKQTVMTTVYGVTQFGARQQISKQLKALDSLPDDVQFQASKYLMRKTFDSLGQMFAKAKLIQDWLAELSSLVAKDCQSAMSWRTPLQFPVVQPYYKPARVAASVLGDYSDDVCRRAVYNRCCSTGRPDSRKQRNGFPPNFIHSLDSSHMMLTSLYCQRDGLTFASVHDCYWTHASTVDAMAHILRQQFVRLHSEPVLKQLSEYLISSFLLDRYNNSCPDDKANEKRKYLLERFQDVPAAGDFDIVEVLKSKYFFS</sequence>
<comment type="similarity">
    <text evidence="1 9">Belongs to the phage and mitochondrial RNA polymerase family.</text>
</comment>
<keyword evidence="7 9" id="KW-0804">Transcription</keyword>
<dbReference type="PROSITE" id="PS00489">
    <property type="entry name" value="RNA_POL_PHAGE_2"/>
    <property type="match status" value="1"/>
</dbReference>
<evidence type="ECO:0000259" key="10">
    <source>
        <dbReference type="SMART" id="SM01311"/>
    </source>
</evidence>
<dbReference type="SUPFAM" id="SSF56672">
    <property type="entry name" value="DNA/RNA polymerases"/>
    <property type="match status" value="1"/>
</dbReference>
<dbReference type="GO" id="GO:0001018">
    <property type="term" value="F:mitochondrial promoter sequence-specific DNA binding"/>
    <property type="evidence" value="ECO:0007669"/>
    <property type="project" value="TreeGrafter"/>
</dbReference>
<dbReference type="PROSITE" id="PS00900">
    <property type="entry name" value="RNA_POL_PHAGE_1"/>
    <property type="match status" value="1"/>
</dbReference>
<evidence type="ECO:0000256" key="9">
    <source>
        <dbReference type="RuleBase" id="RU003805"/>
    </source>
</evidence>
<evidence type="ECO:0000256" key="5">
    <source>
        <dbReference type="ARBA" id="ARBA00022695"/>
    </source>
</evidence>
<keyword evidence="3 9" id="KW-0240">DNA-directed RNA polymerase</keyword>
<dbReference type="InParanoid" id="A0A0V1C098"/>
<evidence type="ECO:0000256" key="7">
    <source>
        <dbReference type="ARBA" id="ARBA00023163"/>
    </source>
</evidence>
<evidence type="ECO:0000313" key="12">
    <source>
        <dbReference type="Proteomes" id="UP000054776"/>
    </source>
</evidence>
<evidence type="ECO:0000256" key="6">
    <source>
        <dbReference type="ARBA" id="ARBA00022946"/>
    </source>
</evidence>
<name>A0A0V1C098_TRISP</name>
<dbReference type="InterPro" id="IPR046950">
    <property type="entry name" value="DNA-dir_Rpol_C_phage-type"/>
</dbReference>
<dbReference type="SMART" id="SM01311">
    <property type="entry name" value="RPOL_N"/>
    <property type="match status" value="1"/>
</dbReference>
<comment type="catalytic activity">
    <reaction evidence="8 9">
        <text>RNA(n) + a ribonucleoside 5'-triphosphate = RNA(n+1) + diphosphate</text>
        <dbReference type="Rhea" id="RHEA:21248"/>
        <dbReference type="Rhea" id="RHEA-COMP:14527"/>
        <dbReference type="Rhea" id="RHEA-COMP:17342"/>
        <dbReference type="ChEBI" id="CHEBI:33019"/>
        <dbReference type="ChEBI" id="CHEBI:61557"/>
        <dbReference type="ChEBI" id="CHEBI:140395"/>
        <dbReference type="EC" id="2.7.7.6"/>
    </reaction>
</comment>
<dbReference type="InterPro" id="IPR002092">
    <property type="entry name" value="DNA-dir_Rpol_phage-type"/>
</dbReference>
<protein>
    <recommendedName>
        <fullName evidence="2 9">DNA-directed RNA polymerase</fullName>
        <ecNumber evidence="2 9">2.7.7.6</ecNumber>
    </recommendedName>
</protein>
<dbReference type="Gene3D" id="1.10.287.280">
    <property type="match status" value="1"/>
</dbReference>
<dbReference type="Gene3D" id="1.10.150.20">
    <property type="entry name" value="5' to 3' exonuclease, C-terminal subdomain"/>
    <property type="match status" value="1"/>
</dbReference>